<dbReference type="EMBL" id="MT143643">
    <property type="protein sequence ID" value="QJA99325.1"/>
    <property type="molecule type" value="Genomic_DNA"/>
</dbReference>
<proteinExistence type="predicted"/>
<reference evidence="2" key="1">
    <citation type="submission" date="2020-03" db="EMBL/GenBank/DDBJ databases">
        <title>The deep terrestrial virosphere.</title>
        <authorList>
            <person name="Holmfeldt K."/>
            <person name="Nilsson E."/>
            <person name="Simone D."/>
            <person name="Lopez-Fernandez M."/>
            <person name="Wu X."/>
            <person name="de Brujin I."/>
            <person name="Lundin D."/>
            <person name="Andersson A."/>
            <person name="Bertilsson S."/>
            <person name="Dopson M."/>
        </authorList>
    </citation>
    <scope>NUCLEOTIDE SEQUENCE</scope>
    <source>
        <strain evidence="1">MM171A01172</strain>
        <strain evidence="2">MM171B00869</strain>
    </source>
</reference>
<gene>
    <name evidence="1" type="ORF">MM171A01172_0011</name>
    <name evidence="2" type="ORF">MM171B00869_0007</name>
</gene>
<accession>A0A6M3M600</accession>
<organism evidence="2">
    <name type="scientific">viral metagenome</name>
    <dbReference type="NCBI Taxonomy" id="1070528"/>
    <lineage>
        <taxon>unclassified sequences</taxon>
        <taxon>metagenomes</taxon>
        <taxon>organismal metagenomes</taxon>
    </lineage>
</organism>
<dbReference type="AlphaFoldDB" id="A0A6M3M600"/>
<protein>
    <submittedName>
        <fullName evidence="2">Uncharacterized protein</fullName>
    </submittedName>
</protein>
<evidence type="ECO:0000313" key="1">
    <source>
        <dbReference type="EMBL" id="QJA99325.1"/>
    </source>
</evidence>
<name>A0A6M3M600_9ZZZZ</name>
<dbReference type="EMBL" id="MT143829">
    <property type="protein sequence ID" value="QJB03177.1"/>
    <property type="molecule type" value="Genomic_DNA"/>
</dbReference>
<evidence type="ECO:0000313" key="2">
    <source>
        <dbReference type="EMBL" id="QJB03177.1"/>
    </source>
</evidence>
<sequence>MIDEIVEMILKEARKGSRWDNYTNLLTVWQKLGNRIFPILSDLQKEWEEVKKDENKG</sequence>